<proteinExistence type="predicted"/>
<evidence type="ECO:0000313" key="3">
    <source>
        <dbReference type="Proteomes" id="UP000502421"/>
    </source>
</evidence>
<accession>A0AAE6ZEF6</accession>
<evidence type="ECO:0000313" key="2">
    <source>
        <dbReference type="EMBL" id="QJB30107.1"/>
    </source>
</evidence>
<keyword evidence="1" id="KW-0732">Signal</keyword>
<feature type="chain" id="PRO_5041976613" description="Carboxypeptidase regulatory-like domain-containing protein" evidence="1">
    <location>
        <begin position="21"/>
        <end position="443"/>
    </location>
</feature>
<evidence type="ECO:0000256" key="1">
    <source>
        <dbReference type="SAM" id="SignalP"/>
    </source>
</evidence>
<feature type="signal peptide" evidence="1">
    <location>
        <begin position="1"/>
        <end position="20"/>
    </location>
</feature>
<dbReference type="RefSeq" id="WP_168802393.1">
    <property type="nucleotide sequence ID" value="NZ_CP051205.1"/>
</dbReference>
<reference evidence="3" key="1">
    <citation type="submission" date="2020-04" db="EMBL/GenBank/DDBJ databases">
        <authorList>
            <person name="Kittiwongwattana C."/>
        </authorList>
    </citation>
    <scope>NUCLEOTIDE SEQUENCE [LARGE SCALE GENOMIC DNA]</scope>
    <source>
        <strain evidence="3">1310</strain>
    </source>
</reference>
<name>A0AAE6ZEF6_9BACT</name>
<gene>
    <name evidence="2" type="ORF">HF329_01785</name>
</gene>
<dbReference type="Proteomes" id="UP000502421">
    <property type="component" value="Chromosome"/>
</dbReference>
<protein>
    <recommendedName>
        <fullName evidence="4">Carboxypeptidase regulatory-like domain-containing protein</fullName>
    </recommendedName>
</protein>
<dbReference type="AlphaFoldDB" id="A0AAE6ZEF6"/>
<sequence length="443" mass="50193">MRKTALLLLTILLYTPHIVAQNRDINSTGLYIHTDKHIYTPAEKIWFTGYLLNIRATDTLPYHTLFVALINPNTRKPVLNERFAFDRGVAKGLLVLPDTLPPGDYALVGYTNNYIADNHEQEFQQWISVRKPHQPPFKTRKTPADTTRTATLKIPGSNICIRLDTDSTTYRQRGLVNCRLELTDTTGKPIQGLFSVACVCEKRLRKHDKWDISHYYFIDQYRLPASIDLSTAQQELNPVSGFVTKGSKKVKKPIPLLLMKNNEMITLKTNKDGIFCLNSYQLITPPGQPDAILSVVKGNQSEFKINFLNDIERVNHQLAKINYPYTPEEMTDSTIFMPEEMSAMAAAAQTPPAPGLPVPQQEPGYVKKVKPVYTPPEFQQASDTIATPNFNSTLYWNHLINTDEQGHANFTFRLNDLPGVFVCVVQGISTMGVFSKYLRFVVR</sequence>
<dbReference type="Gene3D" id="2.60.40.1930">
    <property type="match status" value="1"/>
</dbReference>
<dbReference type="KEGG" id="coy:HF329_01785"/>
<evidence type="ECO:0008006" key="4">
    <source>
        <dbReference type="Google" id="ProtNLM"/>
    </source>
</evidence>
<organism evidence="2 3">
    <name type="scientific">Chitinophaga oryzae</name>
    <dbReference type="NCBI Taxonomy" id="2725414"/>
    <lineage>
        <taxon>Bacteria</taxon>
        <taxon>Pseudomonadati</taxon>
        <taxon>Bacteroidota</taxon>
        <taxon>Chitinophagia</taxon>
        <taxon>Chitinophagales</taxon>
        <taxon>Chitinophagaceae</taxon>
        <taxon>Chitinophaga</taxon>
    </lineage>
</organism>
<dbReference type="EMBL" id="CP051205">
    <property type="protein sequence ID" value="QJB30107.1"/>
    <property type="molecule type" value="Genomic_DNA"/>
</dbReference>